<dbReference type="GO" id="GO:0030488">
    <property type="term" value="P:tRNA methylation"/>
    <property type="evidence" value="ECO:0007669"/>
    <property type="project" value="TreeGrafter"/>
</dbReference>
<dbReference type="Gene3D" id="3.50.50.60">
    <property type="entry name" value="FAD/NAD(P)-binding domain"/>
    <property type="match status" value="1"/>
</dbReference>
<evidence type="ECO:0000259" key="6">
    <source>
        <dbReference type="SMART" id="SM01228"/>
    </source>
</evidence>
<dbReference type="Pfam" id="PF21680">
    <property type="entry name" value="GIDA_C_1st"/>
    <property type="match status" value="1"/>
</dbReference>
<organism evidence="7 8">
    <name type="scientific">Merluccius polli</name>
    <name type="common">Benguela hake</name>
    <name type="synonym">Merluccius cadenati</name>
    <dbReference type="NCBI Taxonomy" id="89951"/>
    <lineage>
        <taxon>Eukaryota</taxon>
        <taxon>Metazoa</taxon>
        <taxon>Chordata</taxon>
        <taxon>Craniata</taxon>
        <taxon>Vertebrata</taxon>
        <taxon>Euteleostomi</taxon>
        <taxon>Actinopterygii</taxon>
        <taxon>Neopterygii</taxon>
        <taxon>Teleostei</taxon>
        <taxon>Neoteleostei</taxon>
        <taxon>Acanthomorphata</taxon>
        <taxon>Zeiogadaria</taxon>
        <taxon>Gadariae</taxon>
        <taxon>Gadiformes</taxon>
        <taxon>Gadoidei</taxon>
        <taxon>Merlucciidae</taxon>
        <taxon>Merluccius</taxon>
    </lineage>
</organism>
<evidence type="ECO:0000256" key="3">
    <source>
        <dbReference type="ARBA" id="ARBA00022630"/>
    </source>
</evidence>
<evidence type="ECO:0000256" key="1">
    <source>
        <dbReference type="ARBA" id="ARBA00001974"/>
    </source>
</evidence>
<evidence type="ECO:0000313" key="8">
    <source>
        <dbReference type="Proteomes" id="UP001174136"/>
    </source>
</evidence>
<dbReference type="InterPro" id="IPR049312">
    <property type="entry name" value="GIDA_C_N"/>
</dbReference>
<keyword evidence="8" id="KW-1185">Reference proteome</keyword>
<dbReference type="Gene3D" id="1.10.150.570">
    <property type="entry name" value="GidA associated domain, C-terminal subdomain"/>
    <property type="match status" value="1"/>
</dbReference>
<feature type="region of interest" description="Disordered" evidence="5">
    <location>
        <begin position="324"/>
        <end position="374"/>
    </location>
</feature>
<evidence type="ECO:0000313" key="7">
    <source>
        <dbReference type="EMBL" id="KAK0145806.1"/>
    </source>
</evidence>
<proteinExistence type="inferred from homology"/>
<dbReference type="GO" id="GO:0070899">
    <property type="term" value="P:mitochondrial tRNA wobble uridine modification"/>
    <property type="evidence" value="ECO:0007669"/>
    <property type="project" value="UniProtKB-ARBA"/>
</dbReference>
<dbReference type="InterPro" id="IPR044920">
    <property type="entry name" value="MnmG_C_subdom_sf"/>
</dbReference>
<dbReference type="FunFam" id="3.50.50.60:FF:000002">
    <property type="entry name" value="tRNA uridine 5-carboxymethylaminomethyl modification enzyme MnmG"/>
    <property type="match status" value="1"/>
</dbReference>
<dbReference type="InterPro" id="IPR047001">
    <property type="entry name" value="MnmG_C_subdom"/>
</dbReference>
<dbReference type="SUPFAM" id="SSF51905">
    <property type="entry name" value="FAD/NAD(P)-binding domain"/>
    <property type="match status" value="1"/>
</dbReference>
<evidence type="ECO:0000256" key="4">
    <source>
        <dbReference type="ARBA" id="ARBA00022827"/>
    </source>
</evidence>
<feature type="domain" description="tRNA uridine 5-carboxymethylaminomethyl modification enzyme C-terminal subdomain" evidence="6">
    <location>
        <begin position="245"/>
        <end position="317"/>
    </location>
</feature>
<feature type="compositionally biased region" description="Gly residues" evidence="5">
    <location>
        <begin position="349"/>
        <end position="363"/>
    </location>
</feature>
<dbReference type="GO" id="GO:0005739">
    <property type="term" value="C:mitochondrion"/>
    <property type="evidence" value="ECO:0007669"/>
    <property type="project" value="GOC"/>
</dbReference>
<dbReference type="EMBL" id="JAOPHQ010002769">
    <property type="protein sequence ID" value="KAK0145806.1"/>
    <property type="molecule type" value="Genomic_DNA"/>
</dbReference>
<evidence type="ECO:0000256" key="2">
    <source>
        <dbReference type="ARBA" id="ARBA00007653"/>
    </source>
</evidence>
<protein>
    <submittedName>
        <fullName evidence="7">Protein MTO1, mitochondrial</fullName>
    </submittedName>
</protein>
<dbReference type="PANTHER" id="PTHR11806:SF0">
    <property type="entry name" value="PROTEIN MTO1 HOMOLOG, MITOCHONDRIAL"/>
    <property type="match status" value="1"/>
</dbReference>
<dbReference type="InterPro" id="IPR036188">
    <property type="entry name" value="FAD/NAD-bd_sf"/>
</dbReference>
<name>A0AA47P0G7_MERPO</name>
<keyword evidence="4" id="KW-0274">FAD</keyword>
<gene>
    <name evidence="7" type="primary">MTO1</name>
    <name evidence="7" type="ORF">N1851_015269</name>
</gene>
<dbReference type="GO" id="GO:0050660">
    <property type="term" value="F:flavin adenine dinucleotide binding"/>
    <property type="evidence" value="ECO:0007669"/>
    <property type="project" value="InterPro"/>
</dbReference>
<dbReference type="FunFam" id="1.10.150.570:FF:000001">
    <property type="entry name" value="tRNA uridine 5-carboxymethylaminomethyl modification enzyme MnmG"/>
    <property type="match status" value="1"/>
</dbReference>
<dbReference type="Proteomes" id="UP001174136">
    <property type="component" value="Unassembled WGS sequence"/>
</dbReference>
<dbReference type="Pfam" id="PF01134">
    <property type="entry name" value="GIDA"/>
    <property type="match status" value="1"/>
</dbReference>
<dbReference type="GO" id="GO:0005829">
    <property type="term" value="C:cytosol"/>
    <property type="evidence" value="ECO:0007669"/>
    <property type="project" value="TreeGrafter"/>
</dbReference>
<dbReference type="InterPro" id="IPR040131">
    <property type="entry name" value="MnmG_N"/>
</dbReference>
<dbReference type="SMART" id="SM01228">
    <property type="entry name" value="GIDA_assoc_3"/>
    <property type="match status" value="1"/>
</dbReference>
<dbReference type="PANTHER" id="PTHR11806">
    <property type="entry name" value="GLUCOSE INHIBITED DIVISION PROTEIN A"/>
    <property type="match status" value="1"/>
</dbReference>
<feature type="compositionally biased region" description="Basic and acidic residues" evidence="5">
    <location>
        <begin position="365"/>
        <end position="374"/>
    </location>
</feature>
<feature type="region of interest" description="Disordered" evidence="5">
    <location>
        <begin position="408"/>
        <end position="430"/>
    </location>
</feature>
<reference evidence="7" key="1">
    <citation type="journal article" date="2023" name="Front. Mar. Sci.">
        <title>A new Merluccius polli reference genome to investigate the effects of global change in West African waters.</title>
        <authorList>
            <person name="Mateo J.L."/>
            <person name="Blanco-Fernandez C."/>
            <person name="Garcia-Vazquez E."/>
            <person name="Machado-Schiaffino G."/>
        </authorList>
    </citation>
    <scope>NUCLEOTIDE SEQUENCE</scope>
    <source>
        <strain evidence="7">C29</strain>
        <tissue evidence="7">Fin</tissue>
    </source>
</reference>
<evidence type="ECO:0000256" key="5">
    <source>
        <dbReference type="SAM" id="MobiDB-lite"/>
    </source>
</evidence>
<comment type="similarity">
    <text evidence="2">Belongs to the MnmG family.</text>
</comment>
<dbReference type="Pfam" id="PF13932">
    <property type="entry name" value="SAM_GIDA_C"/>
    <property type="match status" value="1"/>
</dbReference>
<dbReference type="InterPro" id="IPR002218">
    <property type="entry name" value="MnmG-rel"/>
</dbReference>
<comment type="cofactor">
    <cofactor evidence="1">
        <name>FAD</name>
        <dbReference type="ChEBI" id="CHEBI:57692"/>
    </cofactor>
</comment>
<dbReference type="AlphaFoldDB" id="A0AA47P0G7"/>
<feature type="compositionally biased region" description="Basic and acidic residues" evidence="5">
    <location>
        <begin position="408"/>
        <end position="421"/>
    </location>
</feature>
<sequence length="480" mass="52982">MTSDLLYPQGLSMTMPPDMQLRLLRQIPALHRVEISIPGYGVQYDYVCPTQLTPSLQVKSTQGLFLAGQINGTTGYEEAAAQGLWAGVSAARSALAAPPQALSRTESYIGVLIDDLVTRGVTEPYRMFTSRAEFRTLLRPDNADLRLTLKGFEEVGCVSAQRYREAVRVKEGLQEAFAALGSLSRSTNDWRKTLETSSISPAKAGTLTAVELLQYNDITYDTLAAAFPQSLAPFLEFSQRLKIEAVYRPHCELQKREIERIQREEGMSLSPDLDYLSLPISLSQEVREILDRVRPATLGAATRLPGMTPAAIVHLLNYVHQTNHNQNKTKQNKTNQNPSGPGSRQGERAGAGGGGHQDQGQGGARSDHAPRSSVRHDVAVQLLRPSAEEAEREPPGCVVASAKRTSELRVREEDEEHYREQQEEDMDEAVVLDQRSPPRVPDQQYLKEQPVMVLRGKRTGVRLLGSVEHSPPAETPSSVI</sequence>
<dbReference type="InterPro" id="IPR026904">
    <property type="entry name" value="MnmG_C"/>
</dbReference>
<keyword evidence="3" id="KW-0285">Flavoprotein</keyword>
<comment type="caution">
    <text evidence="7">The sequence shown here is derived from an EMBL/GenBank/DDBJ whole genome shotgun (WGS) entry which is preliminary data.</text>
</comment>
<accession>A0AA47P0G7</accession>
<feature type="compositionally biased region" description="Low complexity" evidence="5">
    <location>
        <begin position="324"/>
        <end position="337"/>
    </location>
</feature>